<dbReference type="InterPro" id="IPR024042">
    <property type="entry name" value="TM1646-like_dom_sf"/>
</dbReference>
<dbReference type="HOGENOM" id="CLU_125011_1_0_12"/>
<evidence type="ECO:0000256" key="1">
    <source>
        <dbReference type="SAM" id="MobiDB-lite"/>
    </source>
</evidence>
<dbReference type="STRING" id="889378.Spiaf_1949"/>
<dbReference type="Pfam" id="PF03885">
    <property type="entry name" value="DUF327"/>
    <property type="match status" value="1"/>
</dbReference>
<dbReference type="AlphaFoldDB" id="H9UKF7"/>
<dbReference type="RefSeq" id="WP_014455983.1">
    <property type="nucleotide sequence ID" value="NC_017098.1"/>
</dbReference>
<accession>H9UKF7</accession>
<keyword evidence="3" id="KW-1185">Reference proteome</keyword>
<name>H9UKF7_SPIAZ</name>
<dbReference type="eggNOG" id="COG1728">
    <property type="taxonomic scope" value="Bacteria"/>
</dbReference>
<protein>
    <recommendedName>
        <fullName evidence="4">DUF327 domain-containing protein</fullName>
    </recommendedName>
</protein>
<sequence length="160" mass="17773">MERIDIQPGSFFPLSQQPARSDKKKRSKRPAGVFGKLLEDGQSAETAAAAGPLQQQEAEELFQEIQAAGERLKQFPGQENSSVYRELVRALVEKVVRDGIIVEEHSSGSHILKRKSFSLLRVVDAKLAQLLDGVAATQREQLQLMAQVEEIQGLLIDMLH</sequence>
<reference evidence="3" key="1">
    <citation type="journal article" date="2013" name="Stand. Genomic Sci.">
        <title>Complete genome sequence of the halophilic bacterium Spirochaeta africana type strain (Z-7692(T)) from the alkaline Lake Magadi in the East African Rift.</title>
        <authorList>
            <person name="Liolos K."/>
            <person name="Abt B."/>
            <person name="Scheuner C."/>
            <person name="Teshima H."/>
            <person name="Held B."/>
            <person name="Lapidus A."/>
            <person name="Nolan M."/>
            <person name="Lucas S."/>
            <person name="Deshpande S."/>
            <person name="Cheng J.F."/>
            <person name="Tapia R."/>
            <person name="Goodwin L.A."/>
            <person name="Pitluck S."/>
            <person name="Pagani I."/>
            <person name="Ivanova N."/>
            <person name="Mavromatis K."/>
            <person name="Mikhailova N."/>
            <person name="Huntemann M."/>
            <person name="Pati A."/>
            <person name="Chen A."/>
            <person name="Palaniappan K."/>
            <person name="Land M."/>
            <person name="Rohde M."/>
            <person name="Tindall B.J."/>
            <person name="Detter J.C."/>
            <person name="Goker M."/>
            <person name="Bristow J."/>
            <person name="Eisen J.A."/>
            <person name="Markowitz V."/>
            <person name="Hugenholtz P."/>
            <person name="Woyke T."/>
            <person name="Klenk H.P."/>
            <person name="Kyrpides N.C."/>
        </authorList>
    </citation>
    <scope>NUCLEOTIDE SEQUENCE</scope>
    <source>
        <strain evidence="3">ATCC 700263 / DSM 8902 / Z-7692</strain>
    </source>
</reference>
<dbReference type="SUPFAM" id="SSF158397">
    <property type="entry name" value="TM1646-like"/>
    <property type="match status" value="1"/>
</dbReference>
<evidence type="ECO:0000313" key="2">
    <source>
        <dbReference type="EMBL" id="AFG38000.1"/>
    </source>
</evidence>
<dbReference type="EMBL" id="CP003282">
    <property type="protein sequence ID" value="AFG38000.1"/>
    <property type="molecule type" value="Genomic_DNA"/>
</dbReference>
<dbReference type="OrthoDB" id="371181at2"/>
<dbReference type="KEGG" id="sfc:Spiaf_1949"/>
<dbReference type="PATRIC" id="fig|889378.3.peg.1936"/>
<dbReference type="Proteomes" id="UP000007383">
    <property type="component" value="Chromosome"/>
</dbReference>
<organism evidence="2 3">
    <name type="scientific">Spirochaeta africana (strain ATCC 700263 / DSM 8902 / Z-7692)</name>
    <dbReference type="NCBI Taxonomy" id="889378"/>
    <lineage>
        <taxon>Bacteria</taxon>
        <taxon>Pseudomonadati</taxon>
        <taxon>Spirochaetota</taxon>
        <taxon>Spirochaetia</taxon>
        <taxon>Spirochaetales</taxon>
        <taxon>Spirochaetaceae</taxon>
        <taxon>Spirochaeta</taxon>
    </lineage>
</organism>
<feature type="region of interest" description="Disordered" evidence="1">
    <location>
        <begin position="1"/>
        <end position="34"/>
    </location>
</feature>
<dbReference type="InterPro" id="IPR005585">
    <property type="entry name" value="DUF327"/>
</dbReference>
<dbReference type="Gene3D" id="1.20.120.490">
    <property type="entry name" value="Hypothetical protein TM1646-like domain"/>
    <property type="match status" value="1"/>
</dbReference>
<gene>
    <name evidence="2" type="ordered locus">Spiaf_1949</name>
</gene>
<evidence type="ECO:0008006" key="4">
    <source>
        <dbReference type="Google" id="ProtNLM"/>
    </source>
</evidence>
<proteinExistence type="predicted"/>
<evidence type="ECO:0000313" key="3">
    <source>
        <dbReference type="Proteomes" id="UP000007383"/>
    </source>
</evidence>